<evidence type="ECO:0000313" key="15">
    <source>
        <dbReference type="Proteomes" id="UP000286415"/>
    </source>
</evidence>
<dbReference type="GO" id="GO:0098793">
    <property type="term" value="C:presynapse"/>
    <property type="evidence" value="ECO:0007669"/>
    <property type="project" value="GOC"/>
</dbReference>
<sequence>NFTHRNASEIHHAATKLERTPGYRVYEMLTTSSSEEEEFGSNDVPYEMNAQSKPTWKESEDRSEYRQFDLRTRQDHLRDPRINVCDQASTSIGLLAGAKQRATKCPSTGWQPLNFDQHAKFDLSKGLSQRAPLLSAIPRPHPYQIPQGTSRDSPASDNTARTSTGATQFSVSFEGISESGPMGTRLSPVGSSCWSSEQHISQDSSSLISSSTNSVSAGRSMSSGKQQTVQGHAPIPLQRQPSSGTAGSGGNYSLDTHHLQSASHSVRSAPLCLGSPIQTRYFRQLTLDTQPNPQQGGPTPPSLVVSDPEEEQHRRTLQIYVFAVRCVAYPILSPITQGPTRRYLRVNKDYLLTLKERFQSFLKGELAISCDEAFRNAISDFFEVVLKSDRIASMVKSGSCSMYDLREVFITNIERRFQNQQLIEGLSRENVISAWKIKFDQICRGGERPCPVAMKLAVPQPEVVSPTKEQLYELLMRTLSVEKYEHQVLFNACQLDNADEQAAQIRRELSERLSLIEKMARERSYPKLVHKEMESQYIDEERLRVNELIRRVDAIPVMKSYAGGSGQVQRRFRKKTIRGMLSKIDDNRVSKSEIELNAEADLWSKQYGIESASVRGAFGSSSAISEQIMPTKELIAGTLHGHGISREAIRMNFSLDILIHQLRNVRSMANKRLYCTVELDGTADKKRTETVEARSPVWDTTAEFQTFQPLPLAKVRVHKECSGPLSLEDKEIGKIVLYPCWTSPRVPTWFRLLPTKHCHDALELQISVTMRRPTNCKYANHCWIQGRTTFKKWKRRYICLIQVSQYTFVLAAYGEQKSHPTEFMALDGFTVDYCESRPELMLANSAARTKPDHNVSSSSLNSLSKLRLLGSIVRPSSQQHIEDSSGMSRPEADGVASFFFKLVREGDSVIVATSTEVDRQSWVQAIYRATGQTHKPTMPGHPASSLSTRTPVREFEGSRHSGIEELATTPVYSVDHFDFFCELQAQSLNQRLQDSFVSLGWPSPGQKMLLEEYCARYGIRECQRHLAFLKNLLDKAEHGVQIDPDLFHLSYSLCANHVTGKTQHAQAVHTVLAVEREQFQYIKQRLTTLLEKQITEFRYCFPFGRPEGALEKTISLLERVLTKETGEPASADLVRNTIKTCLRNAAVLNYERISEYATIEAVSGFRIQGVDAANKRMYEMIHLAELCIEVLKQNEEHHAESFSWFSDLFVAHAENFWSLFQMDLFDFLDQLPDYRWEIFELFQLLNDYLLNDTNLCNGHFHQNLASRFAPLVDSYIELMAELTEQALITGYQNERWLPSITVVAGAGRMEVLPNGDAQSGLKVHSPLVATGSASYTDNVTTFAGTDAMKQRLSVNLGAQQNSPGEFRRSLGGSFQNPLFSVSGLPFTSEPFSCPESSSGMIGSRACQTVIELLWRLHKLKYFVQELAWPQPVKAKDLNERIRVLCAQMLREGVKRTLIELESTVRKCSKNTDLILPIECCTMLNTVTELRSHLFSLCHSVDTNNSSGSPTKGTTQNANQLHIETEEFFEGVHRNMLVIVVDQLVAVLNGVLGKLTRFDENKLLSSILSLTKPTDEEGRAYSVFVHNNLQQLNDNLVDEVSLISLCENWYNRQIRMLYEWLVHRKSILLHPYQIKCLSVIVKKTFSYFELQGLPKSVLDTIMYQTVSHRLQPSQSALYRRDRPNGSTLQEIGYPVSLIRLQLRRILAPVSRPSKESSGTAVILCKTGTSEVIRRLPNSANIQVAFQKEKTLRLVLVQFKDPLPVERTRDRRLHQGLHKTNRQGIAQHTGVGEHKTRINKPARNAEEFQMLVKVSAMAVHALDTGHRIDLDSVEVLRRGLRFIPQRLIAEAVEMTKHHSVKRMDGVELVNIWKAVLDKRS</sequence>
<dbReference type="SUPFAM" id="SSF49562">
    <property type="entry name" value="C2 domain (Calcium/lipid-binding domain, CaLB)"/>
    <property type="match status" value="1"/>
</dbReference>
<feature type="compositionally biased region" description="Polar residues" evidence="11">
    <location>
        <begin position="146"/>
        <end position="171"/>
    </location>
</feature>
<dbReference type="GO" id="GO:0016079">
    <property type="term" value="P:synaptic vesicle exocytosis"/>
    <property type="evidence" value="ECO:0007669"/>
    <property type="project" value="InterPro"/>
</dbReference>
<evidence type="ECO:0000256" key="9">
    <source>
        <dbReference type="ARBA" id="ARBA00023329"/>
    </source>
</evidence>
<name>A0A8T1MKB7_CLOSI</name>
<dbReference type="SUPFAM" id="SSF50729">
    <property type="entry name" value="PH domain-like"/>
    <property type="match status" value="1"/>
</dbReference>
<dbReference type="PROSITE" id="PS50003">
    <property type="entry name" value="PH_DOMAIN"/>
    <property type="match status" value="1"/>
</dbReference>
<keyword evidence="6" id="KW-0770">Synapse</keyword>
<dbReference type="Gene3D" id="2.30.29.30">
    <property type="entry name" value="Pleckstrin-homology domain (PH domain)/Phosphotyrosine-binding domain (PTB)"/>
    <property type="match status" value="1"/>
</dbReference>
<dbReference type="InterPro" id="IPR014770">
    <property type="entry name" value="Munc13_1"/>
</dbReference>
<dbReference type="OrthoDB" id="10063282at2759"/>
<gene>
    <name evidence="14" type="ORF">CSKR_109106</name>
</gene>
<feature type="compositionally biased region" description="Polar residues" evidence="11">
    <location>
        <begin position="217"/>
        <end position="230"/>
    </location>
</feature>
<evidence type="ECO:0000256" key="7">
    <source>
        <dbReference type="ARBA" id="ARBA00023121"/>
    </source>
</evidence>
<dbReference type="InterPro" id="IPR057457">
    <property type="entry name" value="CAPS_C2"/>
</dbReference>
<dbReference type="SMART" id="SM00233">
    <property type="entry name" value="PH"/>
    <property type="match status" value="1"/>
</dbReference>
<evidence type="ECO:0000313" key="14">
    <source>
        <dbReference type="EMBL" id="KAG5449827.1"/>
    </source>
</evidence>
<dbReference type="Proteomes" id="UP000286415">
    <property type="component" value="Unassembled WGS sequence"/>
</dbReference>
<protein>
    <submittedName>
        <fullName evidence="14">Calcium-dependent secretion activator 1</fullName>
    </submittedName>
</protein>
<dbReference type="GO" id="GO:0008289">
    <property type="term" value="F:lipid binding"/>
    <property type="evidence" value="ECO:0007669"/>
    <property type="project" value="UniProtKB-KW"/>
</dbReference>
<dbReference type="InterPro" id="IPR011993">
    <property type="entry name" value="PH-like_dom_sf"/>
</dbReference>
<feature type="compositionally biased region" description="Low complexity" evidence="11">
    <location>
        <begin position="195"/>
        <end position="216"/>
    </location>
</feature>
<reference evidence="14 15" key="1">
    <citation type="journal article" date="2018" name="Biotechnol. Adv.">
        <title>Improved genomic resources and new bioinformatic workflow for the carcinogenic parasite Clonorchis sinensis: Biotechnological implications.</title>
        <authorList>
            <person name="Wang D."/>
            <person name="Korhonen P.K."/>
            <person name="Gasser R.B."/>
            <person name="Young N.D."/>
        </authorList>
    </citation>
    <scope>NUCLEOTIDE SEQUENCE [LARGE SCALE GENOMIC DNA]</scope>
    <source>
        <strain evidence="14">Cs-k2</strain>
    </source>
</reference>
<evidence type="ECO:0000256" key="1">
    <source>
        <dbReference type="ARBA" id="ARBA00004156"/>
    </source>
</evidence>
<dbReference type="PROSITE" id="PS51258">
    <property type="entry name" value="MHD1"/>
    <property type="match status" value="1"/>
</dbReference>
<feature type="region of interest" description="Disordered" evidence="11">
    <location>
        <begin position="34"/>
        <end position="63"/>
    </location>
</feature>
<dbReference type="Pfam" id="PF06292">
    <property type="entry name" value="MUN"/>
    <property type="match status" value="1"/>
</dbReference>
<evidence type="ECO:0000256" key="2">
    <source>
        <dbReference type="ARBA" id="ARBA00022448"/>
    </source>
</evidence>
<evidence type="ECO:0000256" key="4">
    <source>
        <dbReference type="ARBA" id="ARBA00022723"/>
    </source>
</evidence>
<feature type="domain" description="PH" evidence="12">
    <location>
        <begin position="777"/>
        <end position="931"/>
    </location>
</feature>
<dbReference type="SMART" id="SM01145">
    <property type="entry name" value="DUF1041"/>
    <property type="match status" value="1"/>
</dbReference>
<keyword evidence="9" id="KW-0968">Cytoplasmic vesicle</keyword>
<dbReference type="EMBL" id="NIRI02000042">
    <property type="protein sequence ID" value="KAG5449827.1"/>
    <property type="molecule type" value="Genomic_DNA"/>
</dbReference>
<keyword evidence="2" id="KW-0813">Transport</keyword>
<dbReference type="InterPro" id="IPR033227">
    <property type="entry name" value="CAPS"/>
</dbReference>
<evidence type="ECO:0000256" key="11">
    <source>
        <dbReference type="SAM" id="MobiDB-lite"/>
    </source>
</evidence>
<evidence type="ECO:0000256" key="5">
    <source>
        <dbReference type="ARBA" id="ARBA00022837"/>
    </source>
</evidence>
<dbReference type="PANTHER" id="PTHR12166:SF8">
    <property type="entry name" value="CALCIUM-DEPENDENT SECRETION ACTIVATOR"/>
    <property type="match status" value="1"/>
</dbReference>
<proteinExistence type="predicted"/>
<accession>A0A8T1MKB7</accession>
<dbReference type="PANTHER" id="PTHR12166">
    <property type="entry name" value="CALCIUM-DEPENDENT SECRETION ACTIVATOR"/>
    <property type="match status" value="1"/>
</dbReference>
<comment type="caution">
    <text evidence="14">The sequence shown here is derived from an EMBL/GenBank/DDBJ whole genome shotgun (WGS) entry which is preliminary data.</text>
</comment>
<evidence type="ECO:0000256" key="3">
    <source>
        <dbReference type="ARBA" id="ARBA00022483"/>
    </source>
</evidence>
<evidence type="ECO:0000259" key="12">
    <source>
        <dbReference type="PROSITE" id="PS50003"/>
    </source>
</evidence>
<organism evidence="14 15">
    <name type="scientific">Clonorchis sinensis</name>
    <name type="common">Chinese liver fluke</name>
    <dbReference type="NCBI Taxonomy" id="79923"/>
    <lineage>
        <taxon>Eukaryota</taxon>
        <taxon>Metazoa</taxon>
        <taxon>Spiralia</taxon>
        <taxon>Lophotrochozoa</taxon>
        <taxon>Platyhelminthes</taxon>
        <taxon>Trematoda</taxon>
        <taxon>Digenea</taxon>
        <taxon>Opisthorchiida</taxon>
        <taxon>Opisthorchiata</taxon>
        <taxon>Opisthorchiidae</taxon>
        <taxon>Clonorchis</taxon>
    </lineage>
</organism>
<evidence type="ECO:0000259" key="13">
    <source>
        <dbReference type="PROSITE" id="PS51258"/>
    </source>
</evidence>
<dbReference type="GO" id="GO:1990504">
    <property type="term" value="P:dense core granule exocytosis"/>
    <property type="evidence" value="ECO:0007669"/>
    <property type="project" value="InterPro"/>
</dbReference>
<dbReference type="InterPro" id="IPR001849">
    <property type="entry name" value="PH_domain"/>
</dbReference>
<dbReference type="InterPro" id="IPR035892">
    <property type="entry name" value="C2_domain_sf"/>
</dbReference>
<evidence type="ECO:0000256" key="8">
    <source>
        <dbReference type="ARBA" id="ARBA00023136"/>
    </source>
</evidence>
<keyword evidence="5" id="KW-0106">Calcium</keyword>
<keyword evidence="15" id="KW-1185">Reference proteome</keyword>
<reference evidence="14 15" key="2">
    <citation type="journal article" date="2021" name="Genomics">
        <title>High-quality reference genome for Clonorchis sinensis.</title>
        <authorList>
            <person name="Young N.D."/>
            <person name="Stroehlein A.J."/>
            <person name="Kinkar L."/>
            <person name="Wang T."/>
            <person name="Sohn W.M."/>
            <person name="Chang B.C.H."/>
            <person name="Kaur P."/>
            <person name="Weisz D."/>
            <person name="Dudchenko O."/>
            <person name="Aiden E.L."/>
            <person name="Korhonen P.K."/>
            <person name="Gasser R.B."/>
        </authorList>
    </citation>
    <scope>NUCLEOTIDE SEQUENCE [LARGE SCALE GENOMIC DNA]</scope>
    <source>
        <strain evidence="14">Cs-k2</strain>
    </source>
</reference>
<evidence type="ECO:0000256" key="10">
    <source>
        <dbReference type="ARBA" id="ARBA00034103"/>
    </source>
</evidence>
<feature type="region of interest" description="Disordered" evidence="11">
    <location>
        <begin position="135"/>
        <end position="256"/>
    </location>
</feature>
<dbReference type="GO" id="GO:0046872">
    <property type="term" value="F:metal ion binding"/>
    <property type="evidence" value="ECO:0007669"/>
    <property type="project" value="UniProtKB-KW"/>
</dbReference>
<keyword evidence="4" id="KW-0479">Metal-binding</keyword>
<keyword evidence="8" id="KW-0472">Membrane</keyword>
<dbReference type="InterPro" id="IPR010439">
    <property type="entry name" value="MUN_dom"/>
</dbReference>
<feature type="compositionally biased region" description="Polar residues" evidence="11">
    <location>
        <begin position="239"/>
        <end position="256"/>
    </location>
</feature>
<dbReference type="GO" id="GO:0030659">
    <property type="term" value="C:cytoplasmic vesicle membrane"/>
    <property type="evidence" value="ECO:0007669"/>
    <property type="project" value="UniProtKB-SubCell"/>
</dbReference>
<evidence type="ECO:0000256" key="6">
    <source>
        <dbReference type="ARBA" id="ARBA00023018"/>
    </source>
</evidence>
<keyword evidence="3" id="KW-0268">Exocytosis</keyword>
<keyword evidence="7" id="KW-0446">Lipid-binding</keyword>
<comment type="subcellular location">
    <subcellularLocation>
        <location evidence="1">Cytoplasmic vesicle membrane</location>
    </subcellularLocation>
    <subcellularLocation>
        <location evidence="10">Synapse</location>
    </subcellularLocation>
</comment>
<feature type="domain" description="MHD1" evidence="13">
    <location>
        <begin position="1222"/>
        <end position="1456"/>
    </location>
</feature>
<dbReference type="Pfam" id="PF25341">
    <property type="entry name" value="C2_CAPS"/>
    <property type="match status" value="1"/>
</dbReference>
<feature type="non-terminal residue" evidence="14">
    <location>
        <position position="1"/>
    </location>
</feature>